<organism evidence="1 2">
    <name type="scientific">Anisodus tanguticus</name>
    <dbReference type="NCBI Taxonomy" id="243964"/>
    <lineage>
        <taxon>Eukaryota</taxon>
        <taxon>Viridiplantae</taxon>
        <taxon>Streptophyta</taxon>
        <taxon>Embryophyta</taxon>
        <taxon>Tracheophyta</taxon>
        <taxon>Spermatophyta</taxon>
        <taxon>Magnoliopsida</taxon>
        <taxon>eudicotyledons</taxon>
        <taxon>Gunneridae</taxon>
        <taxon>Pentapetalae</taxon>
        <taxon>asterids</taxon>
        <taxon>lamiids</taxon>
        <taxon>Solanales</taxon>
        <taxon>Solanaceae</taxon>
        <taxon>Solanoideae</taxon>
        <taxon>Hyoscyameae</taxon>
        <taxon>Anisodus</taxon>
    </lineage>
</organism>
<accession>A0AAE1VU39</accession>
<sequence length="124" mass="14081">MGFGAIVKGPTLYRGYRLPLGFPSFYGSDTLIRIRLDPRRLMPLNEEDFLSEMLVERLNSIEPLLQREQQCEEEMNSILLELDLDGDITTILPGGGAHVTRDGRLIILSRDCSLHVVEQSTFFL</sequence>
<gene>
    <name evidence="1" type="ORF">RND71_003377</name>
</gene>
<evidence type="ECO:0000313" key="1">
    <source>
        <dbReference type="EMBL" id="KAK4377081.1"/>
    </source>
</evidence>
<dbReference type="EMBL" id="JAVYJV010000002">
    <property type="protein sequence ID" value="KAK4377081.1"/>
    <property type="molecule type" value="Genomic_DNA"/>
</dbReference>
<name>A0AAE1VU39_9SOLA</name>
<protein>
    <submittedName>
        <fullName evidence="1">Uncharacterized protein</fullName>
    </submittedName>
</protein>
<comment type="caution">
    <text evidence="1">The sequence shown here is derived from an EMBL/GenBank/DDBJ whole genome shotgun (WGS) entry which is preliminary data.</text>
</comment>
<evidence type="ECO:0000313" key="2">
    <source>
        <dbReference type="Proteomes" id="UP001291623"/>
    </source>
</evidence>
<dbReference type="Proteomes" id="UP001291623">
    <property type="component" value="Unassembled WGS sequence"/>
</dbReference>
<proteinExistence type="predicted"/>
<keyword evidence="2" id="KW-1185">Reference proteome</keyword>
<reference evidence="1" key="1">
    <citation type="submission" date="2023-12" db="EMBL/GenBank/DDBJ databases">
        <title>Genome assembly of Anisodus tanguticus.</title>
        <authorList>
            <person name="Wang Y.-J."/>
        </authorList>
    </citation>
    <scope>NUCLEOTIDE SEQUENCE</scope>
    <source>
        <strain evidence="1">KB-2021</strain>
        <tissue evidence="1">Leaf</tissue>
    </source>
</reference>
<dbReference type="AlphaFoldDB" id="A0AAE1VU39"/>